<dbReference type="SUPFAM" id="SSF143744">
    <property type="entry name" value="GlcG-like"/>
    <property type="match status" value="1"/>
</dbReference>
<feature type="region of interest" description="Disordered" evidence="1">
    <location>
        <begin position="42"/>
        <end position="71"/>
    </location>
</feature>
<dbReference type="InterPro" id="IPR005624">
    <property type="entry name" value="PduO/GlcC-like"/>
</dbReference>
<reference evidence="2" key="1">
    <citation type="submission" date="2024-06" db="EMBL/GenBank/DDBJ databases">
        <authorList>
            <consortium name="consrtm"/>
            <person name="Uemura M."/>
            <person name="Terahara T."/>
        </authorList>
    </citation>
    <scope>NUCLEOTIDE SEQUENCE</scope>
    <source>
        <strain evidence="2">KM77-8</strain>
    </source>
</reference>
<sequence length="71" mass="7302">MNDIGLDAAEKIIAAAHERARETGKAVSVAVVDTGGFVVAIHRADGARPSPPTSPAPRRTPRPSCGDPGRC</sequence>
<organism evidence="2">
    <name type="scientific">Streptomyces haneummycinicus</name>
    <dbReference type="NCBI Taxonomy" id="3074435"/>
    <lineage>
        <taxon>Bacteria</taxon>
        <taxon>Bacillati</taxon>
        <taxon>Actinomycetota</taxon>
        <taxon>Actinomycetes</taxon>
        <taxon>Kitasatosporales</taxon>
        <taxon>Streptomycetaceae</taxon>
        <taxon>Streptomyces</taxon>
    </lineage>
</organism>
<dbReference type="AlphaFoldDB" id="A0AAT9HP19"/>
<evidence type="ECO:0000313" key="2">
    <source>
        <dbReference type="EMBL" id="BFO19216.1"/>
    </source>
</evidence>
<evidence type="ECO:0000256" key="1">
    <source>
        <dbReference type="SAM" id="MobiDB-lite"/>
    </source>
</evidence>
<gene>
    <name evidence="2" type="ORF">SHKM778_56040</name>
</gene>
<dbReference type="InterPro" id="IPR038084">
    <property type="entry name" value="PduO/GlcC-like_sf"/>
</dbReference>
<proteinExistence type="predicted"/>
<protein>
    <recommendedName>
        <fullName evidence="3">Heme-binding protein</fullName>
    </recommendedName>
</protein>
<dbReference type="Gene3D" id="3.30.450.150">
    <property type="entry name" value="Haem-degrading domain"/>
    <property type="match status" value="1"/>
</dbReference>
<accession>A0AAT9HP19</accession>
<evidence type="ECO:0008006" key="3">
    <source>
        <dbReference type="Google" id="ProtNLM"/>
    </source>
</evidence>
<dbReference type="Pfam" id="PF03928">
    <property type="entry name" value="HbpS-like"/>
    <property type="match status" value="1"/>
</dbReference>
<name>A0AAT9HP19_9ACTN</name>
<dbReference type="EMBL" id="AP035768">
    <property type="protein sequence ID" value="BFO19216.1"/>
    <property type="molecule type" value="Genomic_DNA"/>
</dbReference>
<reference evidence="2" key="2">
    <citation type="submission" date="2024-07" db="EMBL/GenBank/DDBJ databases">
        <title>Streptomyces haneummycinica sp. nov., a new antibiotic-producing actinobacterium isolated from marine sediment.</title>
        <authorList>
            <person name="Uemura M."/>
            <person name="Hamada M."/>
            <person name="Hirano S."/>
            <person name="Kobayashi K."/>
            <person name="Ohshiro T."/>
            <person name="Kobayashi T."/>
            <person name="Terahara T."/>
        </authorList>
    </citation>
    <scope>NUCLEOTIDE SEQUENCE</scope>
    <source>
        <strain evidence="2">KM77-8</strain>
    </source>
</reference>